<organism evidence="1 2">
    <name type="scientific">Streptococcus milleri</name>
    <dbReference type="NCBI Taxonomy" id="33040"/>
    <lineage>
        <taxon>Bacteria</taxon>
        <taxon>Bacillati</taxon>
        <taxon>Bacillota</taxon>
        <taxon>Bacilli</taxon>
        <taxon>Lactobacillales</taxon>
        <taxon>Streptococcaceae</taxon>
        <taxon>Streptococcus</taxon>
    </lineage>
</organism>
<evidence type="ECO:0000313" key="2">
    <source>
        <dbReference type="Proteomes" id="UP000255236"/>
    </source>
</evidence>
<sequence length="80" mass="9350">MVQPLFLLQRNDMYTIIGALDRYSQERVRSIWRSLSVNSLSNYIYEVADREPHLTFSSLEKVDLADIQLISEEMAKISQL</sequence>
<gene>
    <name evidence="1" type="ORF">NCTC11063_01687</name>
</gene>
<dbReference type="AlphaFoldDB" id="A0A380L5S6"/>
<reference evidence="1" key="1">
    <citation type="submission" date="2018-06" db="EMBL/GenBank/DDBJ databases">
        <authorList>
            <consortium name="Pathogen Informatics"/>
            <person name="Doyle S."/>
        </authorList>
    </citation>
    <scope>NUCLEOTIDE SEQUENCE [LARGE SCALE GENOMIC DNA]</scope>
    <source>
        <strain evidence="1">NCTC11063</strain>
    </source>
</reference>
<protein>
    <submittedName>
        <fullName evidence="1">Uncharacterized protein</fullName>
    </submittedName>
</protein>
<dbReference type="Proteomes" id="UP000255236">
    <property type="component" value="Unassembled WGS sequence"/>
</dbReference>
<proteinExistence type="predicted"/>
<accession>A0A380L5S6</accession>
<comment type="caution">
    <text evidence="1">The sequence shown here is derived from an EMBL/GenBank/DDBJ whole genome shotgun (WGS) entry which is preliminary data.</text>
</comment>
<name>A0A380L5S6_9STRE</name>
<keyword evidence="2" id="KW-1185">Reference proteome</keyword>
<dbReference type="EMBL" id="UHFT01000001">
    <property type="protein sequence ID" value="SUN80959.1"/>
    <property type="molecule type" value="Genomic_DNA"/>
</dbReference>
<evidence type="ECO:0000313" key="1">
    <source>
        <dbReference type="EMBL" id="SUN80959.1"/>
    </source>
</evidence>